<dbReference type="Proteomes" id="UP000245771">
    <property type="component" value="Unassembled WGS sequence"/>
</dbReference>
<dbReference type="PIRSF" id="PIRSF018300">
    <property type="entry name" value="DNA_pol_alph_2"/>
    <property type="match status" value="1"/>
</dbReference>
<dbReference type="RefSeq" id="XP_025354216.1">
    <property type="nucleotide sequence ID" value="XM_025496656.1"/>
</dbReference>
<evidence type="ECO:0000313" key="9">
    <source>
        <dbReference type="Proteomes" id="UP000245771"/>
    </source>
</evidence>
<gene>
    <name evidence="8" type="ORF">FA14DRAFT_124644</name>
</gene>
<keyword evidence="5" id="KW-0539">Nucleus</keyword>
<keyword evidence="9" id="KW-1185">Reference proteome</keyword>
<proteinExistence type="inferred from homology"/>
<organism evidence="8 9">
    <name type="scientific">Meira miltonrushii</name>
    <dbReference type="NCBI Taxonomy" id="1280837"/>
    <lineage>
        <taxon>Eukaryota</taxon>
        <taxon>Fungi</taxon>
        <taxon>Dikarya</taxon>
        <taxon>Basidiomycota</taxon>
        <taxon>Ustilaginomycotina</taxon>
        <taxon>Exobasidiomycetes</taxon>
        <taxon>Exobasidiales</taxon>
        <taxon>Brachybasidiaceae</taxon>
        <taxon>Meira</taxon>
    </lineage>
</organism>
<dbReference type="PANTHER" id="PTHR23061:SF12">
    <property type="entry name" value="DNA POLYMERASE ALPHA SUBUNIT B"/>
    <property type="match status" value="1"/>
</dbReference>
<evidence type="ECO:0000256" key="5">
    <source>
        <dbReference type="ARBA" id="ARBA00023242"/>
    </source>
</evidence>
<dbReference type="Pfam" id="PF22062">
    <property type="entry name" value="OB_DPOA2"/>
    <property type="match status" value="1"/>
</dbReference>
<evidence type="ECO:0000256" key="3">
    <source>
        <dbReference type="ARBA" id="ARBA00018596"/>
    </source>
</evidence>
<evidence type="ECO:0000256" key="4">
    <source>
        <dbReference type="ARBA" id="ARBA00022705"/>
    </source>
</evidence>
<dbReference type="FunCoup" id="A0A316V9J0">
    <property type="interactions" value="158"/>
</dbReference>
<evidence type="ECO:0000313" key="8">
    <source>
        <dbReference type="EMBL" id="PWN33914.1"/>
    </source>
</evidence>
<dbReference type="EMBL" id="KZ819604">
    <property type="protein sequence ID" value="PWN33914.1"/>
    <property type="molecule type" value="Genomic_DNA"/>
</dbReference>
<name>A0A316V9J0_9BASI</name>
<dbReference type="OrthoDB" id="336885at2759"/>
<dbReference type="GO" id="GO:0006270">
    <property type="term" value="P:DNA replication initiation"/>
    <property type="evidence" value="ECO:0007669"/>
    <property type="project" value="TreeGrafter"/>
</dbReference>
<comment type="similarity">
    <text evidence="2">Belongs to the DNA polymerase alpha subunit B family.</text>
</comment>
<dbReference type="GO" id="GO:0003677">
    <property type="term" value="F:DNA binding"/>
    <property type="evidence" value="ECO:0007669"/>
    <property type="project" value="InterPro"/>
</dbReference>
<dbReference type="InParanoid" id="A0A316V9J0"/>
<dbReference type="AlphaFoldDB" id="A0A316V9J0"/>
<dbReference type="InterPro" id="IPR007185">
    <property type="entry name" value="DNA_pol_a/d/e_bsu"/>
</dbReference>
<reference evidence="8 9" key="1">
    <citation type="journal article" date="2018" name="Mol. Biol. Evol.">
        <title>Broad Genomic Sampling Reveals a Smut Pathogenic Ancestry of the Fungal Clade Ustilaginomycotina.</title>
        <authorList>
            <person name="Kijpornyongpan T."/>
            <person name="Mondo S.J."/>
            <person name="Barry K."/>
            <person name="Sandor L."/>
            <person name="Lee J."/>
            <person name="Lipzen A."/>
            <person name="Pangilinan J."/>
            <person name="LaButti K."/>
            <person name="Hainaut M."/>
            <person name="Henrissat B."/>
            <person name="Grigoriev I.V."/>
            <person name="Spatafora J.W."/>
            <person name="Aime M.C."/>
        </authorList>
    </citation>
    <scope>NUCLEOTIDE SEQUENCE [LARGE SCALE GENOMIC DNA]</scope>
    <source>
        <strain evidence="8 9">MCA 3882</strain>
    </source>
</reference>
<feature type="non-terminal residue" evidence="8">
    <location>
        <position position="1"/>
    </location>
</feature>
<accession>A0A316V9J0</accession>
<dbReference type="GO" id="GO:0005658">
    <property type="term" value="C:alpha DNA polymerase:primase complex"/>
    <property type="evidence" value="ECO:0007669"/>
    <property type="project" value="TreeGrafter"/>
</dbReference>
<sequence length="493" mass="54163">NSSNQSRVSLAIGTNPKAWNYRYMFERPGMKGNALDDAIEKMTETILSTYGIKDEDLVDPASSSQESVYIVGRIAPVVQNEAKIVNGKPKQPKLSDGLVVEVSRRVGGASRTPMHLPNNVKVRALPTSDGQGIPHPSTTGGQLALFPGLIAGFKGRNGGGDAFLVEEILMPPSLPLPETEVVDLLEHQHAAGKLKGEPMSIFVASGPFTLDNDLNFTPWHRLLDQIEQRKPDVALFMGPFLPVNHNSLLDPNLTQLPQELFENHIGSRLRRLCDSSARTTAILLPSTRDIVHPHAAWPQPMFDKTMLGIHKRVKCLPNPCMFSINEVIFGISTADVLRDLRSDELVFNVTVDGEKNDGSTPTRTRDAMARSIRHVLHSRHFYPLFPASTATDLPLDVSHAHLAQFTDVTPDVLLLPSILTPFAKIVDGTVVVNPGLTAKGNNDGKGSFACLQVKPMPKQDLQNVIQQDSEADTEGTRWQNALYDRTRVDITRI</sequence>
<evidence type="ECO:0000256" key="2">
    <source>
        <dbReference type="ARBA" id="ARBA00007299"/>
    </source>
</evidence>
<feature type="domain" description="DNA polymerase alpha subunit B OB" evidence="7">
    <location>
        <begin position="33"/>
        <end position="169"/>
    </location>
</feature>
<evidence type="ECO:0000256" key="1">
    <source>
        <dbReference type="ARBA" id="ARBA00004123"/>
    </source>
</evidence>
<keyword evidence="4" id="KW-0235">DNA replication</keyword>
<dbReference type="Pfam" id="PF04042">
    <property type="entry name" value="DNA_pol_E_B"/>
    <property type="match status" value="1"/>
</dbReference>
<dbReference type="STRING" id="1280837.A0A316V9J0"/>
<dbReference type="GeneID" id="37018437"/>
<feature type="domain" description="DNA polymerase alpha/delta/epsilon subunit B" evidence="6">
    <location>
        <begin position="201"/>
        <end position="424"/>
    </location>
</feature>
<protein>
    <recommendedName>
        <fullName evidence="3">DNA polymerase alpha subunit B</fullName>
    </recommendedName>
</protein>
<evidence type="ECO:0000259" key="7">
    <source>
        <dbReference type="Pfam" id="PF22062"/>
    </source>
</evidence>
<comment type="subcellular location">
    <subcellularLocation>
        <location evidence="1">Nucleus</location>
    </subcellularLocation>
</comment>
<dbReference type="PANTHER" id="PTHR23061">
    <property type="entry name" value="DNA POLYMERASE 2 ALPHA 70 KDA SUBUNIT"/>
    <property type="match status" value="1"/>
</dbReference>
<dbReference type="Gene3D" id="3.60.21.60">
    <property type="match status" value="2"/>
</dbReference>
<dbReference type="InterPro" id="IPR016722">
    <property type="entry name" value="DNA_pol_alpha_bsu"/>
</dbReference>
<evidence type="ECO:0000259" key="6">
    <source>
        <dbReference type="Pfam" id="PF04042"/>
    </source>
</evidence>
<dbReference type="InterPro" id="IPR054300">
    <property type="entry name" value="OB_DPOA2"/>
</dbReference>